<proteinExistence type="predicted"/>
<dbReference type="Pfam" id="PF05794">
    <property type="entry name" value="Tcp11"/>
    <property type="match status" value="1"/>
</dbReference>
<dbReference type="InterPro" id="IPR008862">
    <property type="entry name" value="Tcp11"/>
</dbReference>
<dbReference type="EMBL" id="MN738822">
    <property type="protein sequence ID" value="QHT37926.1"/>
    <property type="molecule type" value="Genomic_DNA"/>
</dbReference>
<organism evidence="1">
    <name type="scientific">viral metagenome</name>
    <dbReference type="NCBI Taxonomy" id="1070528"/>
    <lineage>
        <taxon>unclassified sequences</taxon>
        <taxon>metagenomes</taxon>
        <taxon>organismal metagenomes</taxon>
    </lineage>
</organism>
<reference evidence="1" key="1">
    <citation type="journal article" date="2020" name="Nature">
        <title>Giant virus diversity and host interactions through global metagenomics.</title>
        <authorList>
            <person name="Schulz F."/>
            <person name="Roux S."/>
            <person name="Paez-Espino D."/>
            <person name="Jungbluth S."/>
            <person name="Walsh D.A."/>
            <person name="Denef V.J."/>
            <person name="McMahon K.D."/>
            <person name="Konstantinidis K.T."/>
            <person name="Eloe-Fadrosh E.A."/>
            <person name="Kyrpides N.C."/>
            <person name="Woyke T."/>
        </authorList>
    </citation>
    <scope>NUCLEOTIDE SEQUENCE</scope>
    <source>
        <strain evidence="1">GVMAG-S-ERX556049-19</strain>
    </source>
</reference>
<accession>A0A6C0F7W9</accession>
<evidence type="ECO:0000313" key="1">
    <source>
        <dbReference type="EMBL" id="QHT37926.1"/>
    </source>
</evidence>
<sequence length="313" mass="37317">MDSLKDKLLNVHEFETLSKKMLQKEINDLGKQLLEKLKMNSFVHHRNFLAAFMVFKFPYDVMHTLDNTTNRELYNYSCKLMETEYDDEKELRSDIIKFNFCFKKWKGDDGKVLKEQLFNEYHQLGVDIMNTDDEDRKTIYKLTRDRILDCSHKVGGEKFIEEIMSYKPVILNKDDLMMQYNKAHNDLLCEEFDKGDYTKTKQLFTFIKNTCLQFHRKEDHGDIDDTIDVDFIMNRIKNNAYSNSEYVTLFRYMFSLIRAIQSSSNDELLESFVNEMDTDPVYVPRVLIQMVECIKNLVKDLENLKNEFTEKAN</sequence>
<dbReference type="AlphaFoldDB" id="A0A6C0F7W9"/>
<protein>
    <submittedName>
        <fullName evidence="1">Uncharacterized protein</fullName>
    </submittedName>
</protein>
<name>A0A6C0F7W9_9ZZZZ</name>